<evidence type="ECO:0000313" key="2">
    <source>
        <dbReference type="EMBL" id="KAJ7683095.1"/>
    </source>
</evidence>
<proteinExistence type="predicted"/>
<gene>
    <name evidence="2" type="ORF">B0H17DRAFT_1205334</name>
</gene>
<dbReference type="Proteomes" id="UP001221757">
    <property type="component" value="Unassembled WGS sequence"/>
</dbReference>
<sequence>MVLIARRGLLDISDDNIILSRLGVRRTCILPSILSAPSAREQRLVLAPDAAEPRALFLCYPDAWLDQTEYMYPSLKGHGAHTSRLRGRAVAVKGADIISDSANESLRYPRIRRDSETEARLEIEEARALGLARVSVQRVSAKGIRSSGGRCRATALIRAALGARPAPSHAFACDHARNCSFSAAHAGSARRAWRAHVIARDRMRVGRRAGIGGERAHGPGAGGSSAHSADGARTAVHAAHPVVYWMEGRAASVTRADRQANAHGGADCRTRTTAGGFVGGLACAAMAGAWARDTGCGARAGCGAQRVLSAGN</sequence>
<comment type="caution">
    <text evidence="2">The sequence shown here is derived from an EMBL/GenBank/DDBJ whole genome shotgun (WGS) entry which is preliminary data.</text>
</comment>
<feature type="region of interest" description="Disordered" evidence="1">
    <location>
        <begin position="210"/>
        <end position="232"/>
    </location>
</feature>
<feature type="compositionally biased region" description="Gly residues" evidence="1">
    <location>
        <begin position="210"/>
        <end position="223"/>
    </location>
</feature>
<reference evidence="2" key="1">
    <citation type="submission" date="2023-03" db="EMBL/GenBank/DDBJ databases">
        <title>Massive genome expansion in bonnet fungi (Mycena s.s.) driven by repeated elements and novel gene families across ecological guilds.</title>
        <authorList>
            <consortium name="Lawrence Berkeley National Laboratory"/>
            <person name="Harder C.B."/>
            <person name="Miyauchi S."/>
            <person name="Viragh M."/>
            <person name="Kuo A."/>
            <person name="Thoen E."/>
            <person name="Andreopoulos B."/>
            <person name="Lu D."/>
            <person name="Skrede I."/>
            <person name="Drula E."/>
            <person name="Henrissat B."/>
            <person name="Morin E."/>
            <person name="Kohler A."/>
            <person name="Barry K."/>
            <person name="LaButti K."/>
            <person name="Morin E."/>
            <person name="Salamov A."/>
            <person name="Lipzen A."/>
            <person name="Mereny Z."/>
            <person name="Hegedus B."/>
            <person name="Baldrian P."/>
            <person name="Stursova M."/>
            <person name="Weitz H."/>
            <person name="Taylor A."/>
            <person name="Grigoriev I.V."/>
            <person name="Nagy L.G."/>
            <person name="Martin F."/>
            <person name="Kauserud H."/>
        </authorList>
    </citation>
    <scope>NUCLEOTIDE SEQUENCE</scope>
    <source>
        <strain evidence="2">CBHHK067</strain>
    </source>
</reference>
<keyword evidence="3" id="KW-1185">Reference proteome</keyword>
<evidence type="ECO:0000256" key="1">
    <source>
        <dbReference type="SAM" id="MobiDB-lite"/>
    </source>
</evidence>
<protein>
    <submittedName>
        <fullName evidence="2">Uncharacterized protein</fullName>
    </submittedName>
</protein>
<dbReference type="EMBL" id="JARKIE010000111">
    <property type="protein sequence ID" value="KAJ7683095.1"/>
    <property type="molecule type" value="Genomic_DNA"/>
</dbReference>
<evidence type="ECO:0000313" key="3">
    <source>
        <dbReference type="Proteomes" id="UP001221757"/>
    </source>
</evidence>
<accession>A0AAD7GE32</accession>
<dbReference type="AlphaFoldDB" id="A0AAD7GE32"/>
<name>A0AAD7GE32_MYCRO</name>
<organism evidence="2 3">
    <name type="scientific">Mycena rosella</name>
    <name type="common">Pink bonnet</name>
    <name type="synonym">Agaricus rosellus</name>
    <dbReference type="NCBI Taxonomy" id="1033263"/>
    <lineage>
        <taxon>Eukaryota</taxon>
        <taxon>Fungi</taxon>
        <taxon>Dikarya</taxon>
        <taxon>Basidiomycota</taxon>
        <taxon>Agaricomycotina</taxon>
        <taxon>Agaricomycetes</taxon>
        <taxon>Agaricomycetidae</taxon>
        <taxon>Agaricales</taxon>
        <taxon>Marasmiineae</taxon>
        <taxon>Mycenaceae</taxon>
        <taxon>Mycena</taxon>
    </lineage>
</organism>